<dbReference type="Pfam" id="PF01810">
    <property type="entry name" value="LysE"/>
    <property type="match status" value="1"/>
</dbReference>
<feature type="transmembrane region" description="Helical" evidence="6">
    <location>
        <begin position="117"/>
        <end position="138"/>
    </location>
</feature>
<name>A0A0A0D2Q9_9PROT</name>
<feature type="transmembrane region" description="Helical" evidence="6">
    <location>
        <begin position="47"/>
        <end position="68"/>
    </location>
</feature>
<dbReference type="RefSeq" id="WP_034840852.1">
    <property type="nucleotide sequence ID" value="NZ_JANX01000237.1"/>
</dbReference>
<dbReference type="Proteomes" id="UP000029995">
    <property type="component" value="Unassembled WGS sequence"/>
</dbReference>
<comment type="caution">
    <text evidence="7">The sequence shown here is derived from an EMBL/GenBank/DDBJ whole genome shotgun (WGS) entry which is preliminary data.</text>
</comment>
<keyword evidence="4 6" id="KW-1133">Transmembrane helix</keyword>
<dbReference type="OrthoDB" id="9804822at2"/>
<dbReference type="InterPro" id="IPR001123">
    <property type="entry name" value="LeuE-type"/>
</dbReference>
<feature type="transmembrane region" description="Helical" evidence="6">
    <location>
        <begin position="6"/>
        <end position="26"/>
    </location>
</feature>
<dbReference type="EMBL" id="JANX01000237">
    <property type="protein sequence ID" value="KGM32996.1"/>
    <property type="molecule type" value="Genomic_DNA"/>
</dbReference>
<comment type="subcellular location">
    <subcellularLocation>
        <location evidence="1">Cell membrane</location>
        <topology evidence="1">Multi-pass membrane protein</topology>
    </subcellularLocation>
</comment>
<reference evidence="7 8" key="1">
    <citation type="submission" date="2014-01" db="EMBL/GenBank/DDBJ databases">
        <title>Genome sequence determination for a cystic fibrosis isolate, Inquilinus limosus.</title>
        <authorList>
            <person name="Pino M."/>
            <person name="Di Conza J."/>
            <person name="Gutkind G."/>
        </authorList>
    </citation>
    <scope>NUCLEOTIDE SEQUENCE [LARGE SCALE GENOMIC DNA]</scope>
    <source>
        <strain evidence="7 8">MP06</strain>
    </source>
</reference>
<gene>
    <name evidence="7" type="ORF">P409_18215</name>
</gene>
<feature type="transmembrane region" description="Helical" evidence="6">
    <location>
        <begin position="184"/>
        <end position="203"/>
    </location>
</feature>
<organism evidence="7 8">
    <name type="scientific">Inquilinus limosus MP06</name>
    <dbReference type="NCBI Taxonomy" id="1398085"/>
    <lineage>
        <taxon>Bacteria</taxon>
        <taxon>Pseudomonadati</taxon>
        <taxon>Pseudomonadota</taxon>
        <taxon>Alphaproteobacteria</taxon>
        <taxon>Rhodospirillales</taxon>
        <taxon>Rhodospirillaceae</taxon>
        <taxon>Inquilinus</taxon>
    </lineage>
</organism>
<evidence type="ECO:0000256" key="6">
    <source>
        <dbReference type="SAM" id="Phobius"/>
    </source>
</evidence>
<keyword evidence="3 6" id="KW-0812">Transmembrane</keyword>
<dbReference type="PIRSF" id="PIRSF006324">
    <property type="entry name" value="LeuE"/>
    <property type="match status" value="1"/>
</dbReference>
<proteinExistence type="predicted"/>
<accession>A0A0A0D2Q9</accession>
<keyword evidence="5 6" id="KW-0472">Membrane</keyword>
<evidence type="ECO:0000256" key="5">
    <source>
        <dbReference type="ARBA" id="ARBA00023136"/>
    </source>
</evidence>
<keyword evidence="2" id="KW-1003">Cell membrane</keyword>
<evidence type="ECO:0000313" key="8">
    <source>
        <dbReference type="Proteomes" id="UP000029995"/>
    </source>
</evidence>
<feature type="transmembrane region" description="Helical" evidence="6">
    <location>
        <begin position="74"/>
        <end position="91"/>
    </location>
</feature>
<dbReference type="PANTHER" id="PTHR30086:SF20">
    <property type="entry name" value="ARGININE EXPORTER PROTEIN ARGO-RELATED"/>
    <property type="match status" value="1"/>
</dbReference>
<feature type="transmembrane region" description="Helical" evidence="6">
    <location>
        <begin position="144"/>
        <end position="172"/>
    </location>
</feature>
<evidence type="ECO:0000256" key="4">
    <source>
        <dbReference type="ARBA" id="ARBA00022989"/>
    </source>
</evidence>
<evidence type="ECO:0000256" key="3">
    <source>
        <dbReference type="ARBA" id="ARBA00022692"/>
    </source>
</evidence>
<dbReference type="PANTHER" id="PTHR30086">
    <property type="entry name" value="ARGININE EXPORTER PROTEIN ARGO"/>
    <property type="match status" value="1"/>
</dbReference>
<evidence type="ECO:0000256" key="1">
    <source>
        <dbReference type="ARBA" id="ARBA00004651"/>
    </source>
</evidence>
<evidence type="ECO:0000256" key="2">
    <source>
        <dbReference type="ARBA" id="ARBA00022475"/>
    </source>
</evidence>
<dbReference type="GO" id="GO:0005886">
    <property type="term" value="C:plasma membrane"/>
    <property type="evidence" value="ECO:0007669"/>
    <property type="project" value="UniProtKB-SubCell"/>
</dbReference>
<dbReference type="AlphaFoldDB" id="A0A0A0D2Q9"/>
<sequence length="208" mass="22338">MTLDDYLLFLPACFALNMAFGPNNLLSLSNGARDGTLRAVAAASGRLVAFAIMIAIAGLGLGTLLTASEIAFTVVKWLGAAYLIWLGIRLLRADTPAPQRMAATGRQPLSALIRQEFWVAAGNPKAILIFTAFFPQFVVPQDYAASFTLLGASFLALEVVAITIYALIGARLGRYFRTARPLRWFNRISGGLMIGFGLLLAAARRPTA</sequence>
<dbReference type="GO" id="GO:0015171">
    <property type="term" value="F:amino acid transmembrane transporter activity"/>
    <property type="evidence" value="ECO:0007669"/>
    <property type="project" value="TreeGrafter"/>
</dbReference>
<protein>
    <submittedName>
        <fullName evidence="7">Lysine transporter LysE</fullName>
    </submittedName>
</protein>
<evidence type="ECO:0000313" key="7">
    <source>
        <dbReference type="EMBL" id="KGM32996.1"/>
    </source>
</evidence>